<gene>
    <name evidence="1" type="ORF">vBDshSR26L_3</name>
</gene>
<organism evidence="1">
    <name type="scientific">Dinoroseobacter phage vB_DshS_R26L</name>
    <dbReference type="NCBI Taxonomy" id="3161158"/>
    <lineage>
        <taxon>Viruses</taxon>
        <taxon>Duplodnaviria</taxon>
        <taxon>Heunggongvirae</taxon>
        <taxon>Uroviricota</taxon>
        <taxon>Caudoviricetes</taxon>
        <taxon>Nanhaivirus</taxon>
    </lineage>
</organism>
<accession>A0AAU7VG84</accession>
<evidence type="ECO:0000313" key="1">
    <source>
        <dbReference type="EMBL" id="XBW75318.1"/>
    </source>
</evidence>
<dbReference type="EMBL" id="PP882867">
    <property type="protein sequence ID" value="XBW75318.1"/>
    <property type="molecule type" value="Genomic_DNA"/>
</dbReference>
<reference evidence="1" key="1">
    <citation type="submission" date="2024-06" db="EMBL/GenBank/DDBJ databases">
        <authorList>
            <person name="Lu L."/>
            <person name="Wei N."/>
            <person name="Zhang R."/>
        </authorList>
    </citation>
    <scope>NUCLEOTIDE SEQUENCE</scope>
</reference>
<proteinExistence type="predicted"/>
<sequence>MPVHNEYFQATVERDFFQFMCGEMLGRGQYRDVYVFEPDPRFVLKFETGASSFSNVREWDVWQDAQHMGKEVSDWLAPCVAISPCGTVLQQRRTRPAKTFPDKLPAWMTDTKRGNFGMLGRRFVAHDYGNHLICNAGMTKRLVKAKWWE</sequence>
<protein>
    <submittedName>
        <fullName evidence="1">Uncharacterized protein</fullName>
    </submittedName>
</protein>
<name>A0AAU7VG84_9CAUD</name>